<dbReference type="SMART" id="SM00473">
    <property type="entry name" value="PAN_AP"/>
    <property type="match status" value="1"/>
</dbReference>
<dbReference type="PANTHER" id="PTHR32444:SF183">
    <property type="entry name" value="APPLE DOMAIN-CONTAINING PROTEIN"/>
    <property type="match status" value="1"/>
</dbReference>
<dbReference type="Proteomes" id="UP000324897">
    <property type="component" value="Unassembled WGS sequence"/>
</dbReference>
<dbReference type="PROSITE" id="PS50948">
    <property type="entry name" value="PAN"/>
    <property type="match status" value="1"/>
</dbReference>
<dbReference type="AlphaFoldDB" id="A0A5J9VKW8"/>
<dbReference type="PANTHER" id="PTHR32444">
    <property type="entry name" value="BULB-TYPE LECTIN DOMAIN-CONTAINING PROTEIN"/>
    <property type="match status" value="1"/>
</dbReference>
<comment type="caution">
    <text evidence="5">The sequence shown here is derived from an EMBL/GenBank/DDBJ whole genome shotgun (WGS) entry which is preliminary data.</text>
</comment>
<reference evidence="5 6" key="1">
    <citation type="journal article" date="2019" name="Sci. Rep.">
        <title>A high-quality genome of Eragrostis curvula grass provides insights into Poaceae evolution and supports new strategies to enhance forage quality.</title>
        <authorList>
            <person name="Carballo J."/>
            <person name="Santos B.A.C.M."/>
            <person name="Zappacosta D."/>
            <person name="Garbus I."/>
            <person name="Selva J.P."/>
            <person name="Gallo C.A."/>
            <person name="Diaz A."/>
            <person name="Albertini E."/>
            <person name="Caccamo M."/>
            <person name="Echenique V."/>
        </authorList>
    </citation>
    <scope>NUCLEOTIDE SEQUENCE [LARGE SCALE GENOMIC DNA]</scope>
    <source>
        <strain evidence="6">cv. Victoria</strain>
        <tissue evidence="5">Leaf</tissue>
    </source>
</reference>
<evidence type="ECO:0000313" key="5">
    <source>
        <dbReference type="EMBL" id="TVU36227.1"/>
    </source>
</evidence>
<dbReference type="GO" id="GO:0048544">
    <property type="term" value="P:recognition of pollen"/>
    <property type="evidence" value="ECO:0007669"/>
    <property type="project" value="InterPro"/>
</dbReference>
<sequence>MMNSDASPVSRYSFGYVDGTDESYFVYDVKDEDVVTRFLVDVTGQIKFLTWVAAAGEWVLFWTEPKAQCDVYALCGAFGVCAEDALASCACLRGFRERRPEEWRQGDRTGGCVRNAGLNCESSARSRSQGAAPEKNGKSADRFYTMPDVRLPSDAQGAAAASVRDCELACLGNCSCTAYSYNGSCWLWYGDLVNLQDTTGAGTGDGSISIRLSASEFSTTGTSKKLIIGLAVSGFVAAITVVVLVSPMLAVKLSSRSRAAQGCRVQERSSAPPLAAV</sequence>
<organism evidence="5 6">
    <name type="scientific">Eragrostis curvula</name>
    <name type="common">weeping love grass</name>
    <dbReference type="NCBI Taxonomy" id="38414"/>
    <lineage>
        <taxon>Eukaryota</taxon>
        <taxon>Viridiplantae</taxon>
        <taxon>Streptophyta</taxon>
        <taxon>Embryophyta</taxon>
        <taxon>Tracheophyta</taxon>
        <taxon>Spermatophyta</taxon>
        <taxon>Magnoliopsida</taxon>
        <taxon>Liliopsida</taxon>
        <taxon>Poales</taxon>
        <taxon>Poaceae</taxon>
        <taxon>PACMAD clade</taxon>
        <taxon>Chloridoideae</taxon>
        <taxon>Eragrostideae</taxon>
        <taxon>Eragrostidinae</taxon>
        <taxon>Eragrostis</taxon>
    </lineage>
</organism>
<dbReference type="EMBL" id="RWGY01000009">
    <property type="protein sequence ID" value="TVU36227.1"/>
    <property type="molecule type" value="Genomic_DNA"/>
</dbReference>
<accession>A0A5J9VKW8</accession>
<keyword evidence="3" id="KW-0812">Transmembrane</keyword>
<keyword evidence="3" id="KW-1133">Transmembrane helix</keyword>
<evidence type="ECO:0000256" key="1">
    <source>
        <dbReference type="ARBA" id="ARBA00022729"/>
    </source>
</evidence>
<feature type="transmembrane region" description="Helical" evidence="3">
    <location>
        <begin position="226"/>
        <end position="251"/>
    </location>
</feature>
<name>A0A5J9VKW8_9POAL</name>
<keyword evidence="6" id="KW-1185">Reference proteome</keyword>
<dbReference type="Pfam" id="PF00954">
    <property type="entry name" value="S_locus_glycop"/>
    <property type="match status" value="1"/>
</dbReference>
<feature type="non-terminal residue" evidence="5">
    <location>
        <position position="1"/>
    </location>
</feature>
<keyword evidence="3" id="KW-0472">Membrane</keyword>
<evidence type="ECO:0000256" key="3">
    <source>
        <dbReference type="SAM" id="Phobius"/>
    </source>
</evidence>
<feature type="domain" description="Apple" evidence="4">
    <location>
        <begin position="120"/>
        <end position="213"/>
    </location>
</feature>
<dbReference type="InterPro" id="IPR000858">
    <property type="entry name" value="S_locus_glycoprot_dom"/>
</dbReference>
<keyword evidence="1" id="KW-0732">Signal</keyword>
<evidence type="ECO:0000256" key="2">
    <source>
        <dbReference type="ARBA" id="ARBA00023157"/>
    </source>
</evidence>
<dbReference type="InterPro" id="IPR003609">
    <property type="entry name" value="Pan_app"/>
</dbReference>
<gene>
    <name evidence="5" type="ORF">EJB05_18152</name>
</gene>
<keyword evidence="2" id="KW-1015">Disulfide bond</keyword>
<evidence type="ECO:0000259" key="4">
    <source>
        <dbReference type="PROSITE" id="PS50948"/>
    </source>
</evidence>
<protein>
    <recommendedName>
        <fullName evidence="4">Apple domain-containing protein</fullName>
    </recommendedName>
</protein>
<dbReference type="Pfam" id="PF08276">
    <property type="entry name" value="PAN_2"/>
    <property type="match status" value="1"/>
</dbReference>
<dbReference type="Gramene" id="TVU36227">
    <property type="protein sequence ID" value="TVU36227"/>
    <property type="gene ID" value="EJB05_18152"/>
</dbReference>
<proteinExistence type="predicted"/>
<dbReference type="OrthoDB" id="690118at2759"/>
<dbReference type="CDD" id="cd01098">
    <property type="entry name" value="PAN_AP_plant"/>
    <property type="match status" value="1"/>
</dbReference>
<evidence type="ECO:0000313" key="6">
    <source>
        <dbReference type="Proteomes" id="UP000324897"/>
    </source>
</evidence>